<keyword evidence="9" id="KW-0012">Acyltransferase</keyword>
<name>E0I7Z6_9BACL</name>
<dbReference type="InterPro" id="IPR002656">
    <property type="entry name" value="Acyl_transf_3_dom"/>
</dbReference>
<reference evidence="9 10" key="1">
    <citation type="submission" date="2010-07" db="EMBL/GenBank/DDBJ databases">
        <title>The draft genome of Paenibacillus curdlanolyticus YK9.</title>
        <authorList>
            <consortium name="US DOE Joint Genome Institute (JGI-PGF)"/>
            <person name="Lucas S."/>
            <person name="Copeland A."/>
            <person name="Lapidus A."/>
            <person name="Cheng J.-F."/>
            <person name="Bruce D."/>
            <person name="Goodwin L."/>
            <person name="Pitluck S."/>
            <person name="Land M.L."/>
            <person name="Hauser L."/>
            <person name="Chang Y.-J."/>
            <person name="Jeffries C."/>
            <person name="Anderson I.J."/>
            <person name="Johnson E."/>
            <person name="Loganathan U."/>
            <person name="Mulhopadhyay B."/>
            <person name="Kyrpides N."/>
            <person name="Woyke T.J."/>
        </authorList>
    </citation>
    <scope>NUCLEOTIDE SEQUENCE [LARGE SCALE GENOMIC DNA]</scope>
    <source>
        <strain evidence="9 10">YK9</strain>
    </source>
</reference>
<accession>E0I7Z6</accession>
<protein>
    <submittedName>
        <fullName evidence="9">Acyltransferase 3</fullName>
    </submittedName>
</protein>
<evidence type="ECO:0000259" key="8">
    <source>
        <dbReference type="Pfam" id="PF01757"/>
    </source>
</evidence>
<evidence type="ECO:0000256" key="7">
    <source>
        <dbReference type="SAM" id="Phobius"/>
    </source>
</evidence>
<dbReference type="GO" id="GO:0009246">
    <property type="term" value="P:enterobacterial common antigen biosynthetic process"/>
    <property type="evidence" value="ECO:0007669"/>
    <property type="project" value="TreeGrafter"/>
</dbReference>
<feature type="transmembrane region" description="Helical" evidence="7">
    <location>
        <begin position="150"/>
        <end position="168"/>
    </location>
</feature>
<dbReference type="STRING" id="717606.PaecuDRAFT_1747"/>
<organism evidence="9 10">
    <name type="scientific">Paenibacillus curdlanolyticus YK9</name>
    <dbReference type="NCBI Taxonomy" id="717606"/>
    <lineage>
        <taxon>Bacteria</taxon>
        <taxon>Bacillati</taxon>
        <taxon>Bacillota</taxon>
        <taxon>Bacilli</taxon>
        <taxon>Bacillales</taxon>
        <taxon>Paenibacillaceae</taxon>
        <taxon>Paenibacillus</taxon>
    </lineage>
</organism>
<dbReference type="EMBL" id="AEDD01000004">
    <property type="protein sequence ID" value="EFM11301.1"/>
    <property type="molecule type" value="Genomic_DNA"/>
</dbReference>
<keyword evidence="5 7" id="KW-1133">Transmembrane helix</keyword>
<proteinExistence type="inferred from homology"/>
<dbReference type="OrthoDB" id="9810469at2"/>
<evidence type="ECO:0000313" key="10">
    <source>
        <dbReference type="Proteomes" id="UP000005387"/>
    </source>
</evidence>
<comment type="similarity">
    <text evidence="2">Belongs to the acyltransferase 3 family.</text>
</comment>
<feature type="transmembrane region" description="Helical" evidence="7">
    <location>
        <begin position="33"/>
        <end position="50"/>
    </location>
</feature>
<feature type="transmembrane region" description="Helical" evidence="7">
    <location>
        <begin position="289"/>
        <end position="305"/>
    </location>
</feature>
<feature type="transmembrane region" description="Helical" evidence="7">
    <location>
        <begin position="221"/>
        <end position="239"/>
    </location>
</feature>
<keyword evidence="4 7" id="KW-0812">Transmembrane</keyword>
<gene>
    <name evidence="9" type="ORF">PaecuDRAFT_1747</name>
</gene>
<feature type="transmembrane region" description="Helical" evidence="7">
    <location>
        <begin position="251"/>
        <end position="269"/>
    </location>
</feature>
<keyword evidence="3" id="KW-1003">Cell membrane</keyword>
<evidence type="ECO:0000256" key="2">
    <source>
        <dbReference type="ARBA" id="ARBA00007400"/>
    </source>
</evidence>
<feature type="transmembrane region" description="Helical" evidence="7">
    <location>
        <begin position="70"/>
        <end position="90"/>
    </location>
</feature>
<dbReference type="GO" id="GO:0016413">
    <property type="term" value="F:O-acetyltransferase activity"/>
    <property type="evidence" value="ECO:0007669"/>
    <property type="project" value="TreeGrafter"/>
</dbReference>
<evidence type="ECO:0000256" key="1">
    <source>
        <dbReference type="ARBA" id="ARBA00004651"/>
    </source>
</evidence>
<evidence type="ECO:0000256" key="5">
    <source>
        <dbReference type="ARBA" id="ARBA00022989"/>
    </source>
</evidence>
<dbReference type="Pfam" id="PF01757">
    <property type="entry name" value="Acyl_transf_3"/>
    <property type="match status" value="1"/>
</dbReference>
<keyword evidence="6 7" id="KW-0472">Membrane</keyword>
<sequence>MIFIVVFHFNVSLGGHGIIGKEISMRLIPNGNLGHIGVSLFFMISGAALIHSYKNNFSIMNFFKKRLIALYPMFWIAYAIAFLFLFYVNLSINHSVPKWTFILTVLGFDGYLLYRTPNFYILGEWFLGCIIMLYVCFPILRFLMTKYPKLLLIGVFGLYFVLVANYSFEMPVDRNFLTRIPEFLLGMYFIQYIKKVNIFYVIGAIGVIALMLFKGVSINPMYIITSTGIAVFVVLVYIGQYITIDKIKAPFILISKLSYPIFLAHHVIIDQLLVRFNGATLTTSESYCLFIFTCIVILVISVYLYKLSNNVSRYVSGLLIVKK</sequence>
<feature type="transmembrane region" description="Helical" evidence="7">
    <location>
        <begin position="125"/>
        <end position="144"/>
    </location>
</feature>
<dbReference type="eggNOG" id="COG1835">
    <property type="taxonomic scope" value="Bacteria"/>
</dbReference>
<keyword evidence="9" id="KW-0808">Transferase</keyword>
<evidence type="ECO:0000256" key="6">
    <source>
        <dbReference type="ARBA" id="ARBA00023136"/>
    </source>
</evidence>
<dbReference type="AlphaFoldDB" id="E0I7Z6"/>
<evidence type="ECO:0000256" key="4">
    <source>
        <dbReference type="ARBA" id="ARBA00022692"/>
    </source>
</evidence>
<dbReference type="PANTHER" id="PTHR40074">
    <property type="entry name" value="O-ACETYLTRANSFERASE WECH"/>
    <property type="match status" value="1"/>
</dbReference>
<keyword evidence="10" id="KW-1185">Reference proteome</keyword>
<evidence type="ECO:0000313" key="9">
    <source>
        <dbReference type="EMBL" id="EFM11301.1"/>
    </source>
</evidence>
<dbReference type="GO" id="GO:0005886">
    <property type="term" value="C:plasma membrane"/>
    <property type="evidence" value="ECO:0007669"/>
    <property type="project" value="UniProtKB-SubCell"/>
</dbReference>
<evidence type="ECO:0000256" key="3">
    <source>
        <dbReference type="ARBA" id="ARBA00022475"/>
    </source>
</evidence>
<comment type="subcellular location">
    <subcellularLocation>
        <location evidence="1">Cell membrane</location>
        <topology evidence="1">Multi-pass membrane protein</topology>
    </subcellularLocation>
</comment>
<feature type="domain" description="Acyltransferase 3" evidence="8">
    <location>
        <begin position="1"/>
        <end position="305"/>
    </location>
</feature>
<dbReference type="PANTHER" id="PTHR40074:SF2">
    <property type="entry name" value="O-ACETYLTRANSFERASE WECH"/>
    <property type="match status" value="1"/>
</dbReference>
<feature type="transmembrane region" description="Helical" evidence="7">
    <location>
        <begin position="197"/>
        <end position="215"/>
    </location>
</feature>
<dbReference type="Proteomes" id="UP000005387">
    <property type="component" value="Unassembled WGS sequence"/>
</dbReference>